<dbReference type="Proteomes" id="UP000266389">
    <property type="component" value="Unassembled WGS sequence"/>
</dbReference>
<evidence type="ECO:0000313" key="4">
    <source>
        <dbReference type="Proteomes" id="UP000266389"/>
    </source>
</evidence>
<evidence type="ECO:0000313" key="2">
    <source>
        <dbReference type="EMBL" id="RFM25341.1"/>
    </source>
</evidence>
<reference evidence="3" key="2">
    <citation type="submission" date="2017-08" db="EMBL/GenBank/DDBJ databases">
        <authorList>
            <person name="de Groot N.N."/>
        </authorList>
    </citation>
    <scope>NUCLEOTIDE SEQUENCE</scope>
    <source>
        <strain evidence="3">OS</strain>
    </source>
</reference>
<gene>
    <name evidence="3" type="ORF">D0433_00475</name>
    <name evidence="2" type="ORF">D0433_01615</name>
</gene>
<feature type="transmembrane region" description="Helical" evidence="1">
    <location>
        <begin position="50"/>
        <end position="69"/>
    </location>
</feature>
<organism evidence="3 4">
    <name type="scientific">Candidatus Thermochlorobacter aerophilus</name>
    <dbReference type="NCBI Taxonomy" id="1868324"/>
    <lineage>
        <taxon>Bacteria</taxon>
        <taxon>Pseudomonadati</taxon>
        <taxon>Chlorobiota</taxon>
        <taxon>Chlorobiia</taxon>
        <taxon>Chlorobiales</taxon>
        <taxon>Candidatus Thermochlorobacteriaceae</taxon>
        <taxon>Candidatus Thermochlorobacter</taxon>
    </lineage>
</organism>
<evidence type="ECO:0000313" key="3">
    <source>
        <dbReference type="EMBL" id="RFM25538.1"/>
    </source>
</evidence>
<dbReference type="EMBL" id="PHFL01000001">
    <property type="protein sequence ID" value="RFM25538.1"/>
    <property type="molecule type" value="Genomic_DNA"/>
</dbReference>
<feature type="transmembrane region" description="Helical" evidence="1">
    <location>
        <begin position="75"/>
        <end position="92"/>
    </location>
</feature>
<evidence type="ECO:0000256" key="1">
    <source>
        <dbReference type="SAM" id="Phobius"/>
    </source>
</evidence>
<protein>
    <submittedName>
        <fullName evidence="3">Uncharacterized protein</fullName>
    </submittedName>
</protein>
<name>A0A395M5P7_9BACT</name>
<comment type="caution">
    <text evidence="3">The sequence shown here is derived from an EMBL/GenBank/DDBJ whole genome shotgun (WGS) entry which is preliminary data.</text>
</comment>
<accession>A0A395M5P7</accession>
<keyword evidence="1" id="KW-0812">Transmembrane</keyword>
<sequence length="122" mass="14773">MHEEPIKSLLWRELGTLNYRERIYLKESLDMGFVREELQRLNRRIRRMRWMMTAVWLLFVAVMFMWVKLGVPQTPALLASVLFIIFVSAMMLNTHVEKLRRRELIFRVFRRLGCSEPSETEL</sequence>
<dbReference type="AlphaFoldDB" id="A0A395M5P7"/>
<keyword evidence="1" id="KW-1133">Transmembrane helix</keyword>
<reference evidence="3 4" key="1">
    <citation type="journal article" date="2011" name="ISME J.">
        <title>Community ecology of hot spring cyanobacterial mats: predominant populations and their functional potential.</title>
        <authorList>
            <person name="Klatt C.G."/>
            <person name="Wood J.M."/>
            <person name="Rusch D.B."/>
            <person name="Bateson M.M."/>
            <person name="Hamamura N."/>
            <person name="Heidelberg J.F."/>
            <person name="Grossman A.R."/>
            <person name="Bhaya D."/>
            <person name="Cohan F.M."/>
            <person name="Kuhl M."/>
            <person name="Bryant D.A."/>
            <person name="Ward D.M."/>
        </authorList>
    </citation>
    <scope>NUCLEOTIDE SEQUENCE [LARGE SCALE GENOMIC DNA]</scope>
    <source>
        <strain evidence="3">OS</strain>
    </source>
</reference>
<dbReference type="EMBL" id="PHFL01000007">
    <property type="protein sequence ID" value="RFM25341.1"/>
    <property type="molecule type" value="Genomic_DNA"/>
</dbReference>
<keyword evidence="1" id="KW-0472">Membrane</keyword>
<proteinExistence type="predicted"/>